<sequence>MSPSAVDVDVKGVTDTTALVAPDPTTINALAAWRIKGAVPTGTAALSNSDMFKSPACFTKPKAKRWDHIISNEAKARKPSTLKGAAEYLKRPGMISLGGGLPSSENFPFEEISMKIPSPPGFSEEETRVSGRTVTAHKHDIREGRSLFDLEVALNYGQATGFAQLLRFVTEHTEIVHTPPYADWQCCLTVGSTYSWDSALRVLCERGDYILTEEYSFASALETAQPLGIRAAAVGMDEQGLRADALDEVLTNWDSKARGARKPHLLYTVPSGQNPTGATQSAHRRAEVYKVCQKHDVYIVEDEPYYFLQMQPYKAGVPPPSSRDEFLKILLPSFLKLDVDGRVLRLDSFSKVLAPGSRVSWIVASEQLVERFTRHFECSVQNASGVAQIALFKLLDEEWGHAGYLDWLIHLRLSYTRRRDDMLHACEQYLPKEVTSWVAPTAGMFHWIEVAWRKHPGFAKGLSHAEIEESIFKASIDRGSLLCQGSWFRADTNIPEDKMFFRATYAAAPANKIQEAIKRFSDALRAEFAL</sequence>
<evidence type="ECO:0000259" key="10">
    <source>
        <dbReference type="Pfam" id="PF00155"/>
    </source>
</evidence>
<comment type="subcellular location">
    <subcellularLocation>
        <location evidence="2">Cytoplasm</location>
    </subcellularLocation>
</comment>
<dbReference type="FunFam" id="3.40.640.10:FF:000074">
    <property type="entry name" value="Aromatic amino acid aminotransferase"/>
    <property type="match status" value="1"/>
</dbReference>
<reference evidence="11" key="1">
    <citation type="submission" date="2021-12" db="EMBL/GenBank/DDBJ databases">
        <title>Convergent genome expansion in fungi linked to evolution of root-endophyte symbiosis.</title>
        <authorList>
            <consortium name="DOE Joint Genome Institute"/>
            <person name="Ke Y.-H."/>
            <person name="Bonito G."/>
            <person name="Liao H.-L."/>
            <person name="Looney B."/>
            <person name="Rojas-Flechas A."/>
            <person name="Nash J."/>
            <person name="Hameed K."/>
            <person name="Schadt C."/>
            <person name="Martin F."/>
            <person name="Crous P.W."/>
            <person name="Miettinen O."/>
            <person name="Magnuson J.K."/>
            <person name="Labbe J."/>
            <person name="Jacobson D."/>
            <person name="Doktycz M.J."/>
            <person name="Veneault-Fourrey C."/>
            <person name="Kuo A."/>
            <person name="Mondo S."/>
            <person name="Calhoun S."/>
            <person name="Riley R."/>
            <person name="Ohm R."/>
            <person name="LaButti K."/>
            <person name="Andreopoulos B."/>
            <person name="Pangilinan J."/>
            <person name="Nolan M."/>
            <person name="Tritt A."/>
            <person name="Clum A."/>
            <person name="Lipzen A."/>
            <person name="Daum C."/>
            <person name="Barry K."/>
            <person name="Grigoriev I.V."/>
            <person name="Vilgalys R."/>
        </authorList>
    </citation>
    <scope>NUCLEOTIDE SEQUENCE</scope>
    <source>
        <strain evidence="11">PMI_201</strain>
    </source>
</reference>
<dbReference type="GO" id="GO:0047536">
    <property type="term" value="F:2-aminoadipate transaminase activity"/>
    <property type="evidence" value="ECO:0007669"/>
    <property type="project" value="TreeGrafter"/>
</dbReference>
<dbReference type="GO" id="GO:0009074">
    <property type="term" value="P:aromatic amino acid family catabolic process"/>
    <property type="evidence" value="ECO:0007669"/>
    <property type="project" value="TreeGrafter"/>
</dbReference>
<dbReference type="EMBL" id="JAJTJA010000001">
    <property type="protein sequence ID" value="KAH8705212.1"/>
    <property type="molecule type" value="Genomic_DNA"/>
</dbReference>
<gene>
    <name evidence="11" type="ORF">BGW36DRAFT_9570</name>
</gene>
<dbReference type="Proteomes" id="UP001201262">
    <property type="component" value="Unassembled WGS sequence"/>
</dbReference>
<dbReference type="GO" id="GO:0030170">
    <property type="term" value="F:pyridoxal phosphate binding"/>
    <property type="evidence" value="ECO:0007669"/>
    <property type="project" value="InterPro"/>
</dbReference>
<evidence type="ECO:0000256" key="2">
    <source>
        <dbReference type="ARBA" id="ARBA00004496"/>
    </source>
</evidence>
<evidence type="ECO:0000256" key="9">
    <source>
        <dbReference type="ARBA" id="ARBA00067014"/>
    </source>
</evidence>
<dbReference type="InterPro" id="IPR050859">
    <property type="entry name" value="Class-I_PLP-dep_aminotransf"/>
</dbReference>
<evidence type="ECO:0000256" key="7">
    <source>
        <dbReference type="ARBA" id="ARBA00022898"/>
    </source>
</evidence>
<dbReference type="AlphaFoldDB" id="A0AAD4L0D5"/>
<keyword evidence="12" id="KW-1185">Reference proteome</keyword>
<dbReference type="RefSeq" id="XP_046077833.1">
    <property type="nucleotide sequence ID" value="XM_046222726.1"/>
</dbReference>
<evidence type="ECO:0000256" key="3">
    <source>
        <dbReference type="ARBA" id="ARBA00007441"/>
    </source>
</evidence>
<evidence type="ECO:0000256" key="4">
    <source>
        <dbReference type="ARBA" id="ARBA00022490"/>
    </source>
</evidence>
<evidence type="ECO:0000256" key="5">
    <source>
        <dbReference type="ARBA" id="ARBA00022576"/>
    </source>
</evidence>
<keyword evidence="4" id="KW-0963">Cytoplasm</keyword>
<dbReference type="GO" id="GO:0008793">
    <property type="term" value="F:aromatic-amino-acid transaminase activity"/>
    <property type="evidence" value="ECO:0007669"/>
    <property type="project" value="TreeGrafter"/>
</dbReference>
<dbReference type="GO" id="GO:0005737">
    <property type="term" value="C:cytoplasm"/>
    <property type="evidence" value="ECO:0007669"/>
    <property type="project" value="UniProtKB-SubCell"/>
</dbReference>
<comment type="catalytic activity">
    <reaction evidence="8">
        <text>an aromatic L-alpha-amino acid + 2-oxoglutarate = an aromatic oxo-acid + L-glutamate</text>
        <dbReference type="Rhea" id="RHEA:17533"/>
        <dbReference type="ChEBI" id="CHEBI:16810"/>
        <dbReference type="ChEBI" id="CHEBI:29985"/>
        <dbReference type="ChEBI" id="CHEBI:73309"/>
        <dbReference type="ChEBI" id="CHEBI:84824"/>
        <dbReference type="EC" id="2.6.1.57"/>
    </reaction>
</comment>
<keyword evidence="5 11" id="KW-0032">Aminotransferase</keyword>
<dbReference type="Gene3D" id="3.40.640.10">
    <property type="entry name" value="Type I PLP-dependent aspartate aminotransferase-like (Major domain)"/>
    <property type="match status" value="1"/>
</dbReference>
<comment type="similarity">
    <text evidence="3">Belongs to the class-I pyridoxal-phosphate-dependent aminotransferase family.</text>
</comment>
<evidence type="ECO:0000256" key="1">
    <source>
        <dbReference type="ARBA" id="ARBA00001933"/>
    </source>
</evidence>
<evidence type="ECO:0000313" key="11">
    <source>
        <dbReference type="EMBL" id="KAH8705212.1"/>
    </source>
</evidence>
<dbReference type="GO" id="GO:0019878">
    <property type="term" value="P:lysine biosynthetic process via aminoadipic acid"/>
    <property type="evidence" value="ECO:0007669"/>
    <property type="project" value="TreeGrafter"/>
</dbReference>
<dbReference type="InterPro" id="IPR004839">
    <property type="entry name" value="Aminotransferase_I/II_large"/>
</dbReference>
<accession>A0AAD4L0D5</accession>
<feature type="domain" description="Aminotransferase class I/classII large" evidence="10">
    <location>
        <begin position="185"/>
        <end position="520"/>
    </location>
</feature>
<dbReference type="CDD" id="cd00609">
    <property type="entry name" value="AAT_like"/>
    <property type="match status" value="1"/>
</dbReference>
<comment type="cofactor">
    <cofactor evidence="1">
        <name>pyridoxal 5'-phosphate</name>
        <dbReference type="ChEBI" id="CHEBI:597326"/>
    </cofactor>
</comment>
<protein>
    <recommendedName>
        <fullName evidence="9">aromatic-amino-acid transaminase</fullName>
        <ecNumber evidence="9">2.6.1.57</ecNumber>
    </recommendedName>
</protein>
<evidence type="ECO:0000256" key="6">
    <source>
        <dbReference type="ARBA" id="ARBA00022679"/>
    </source>
</evidence>
<dbReference type="InterPro" id="IPR015424">
    <property type="entry name" value="PyrdxlP-dep_Trfase"/>
</dbReference>
<proteinExistence type="inferred from homology"/>
<keyword evidence="7" id="KW-0663">Pyridoxal phosphate</keyword>
<name>A0AAD4L0D5_9EURO</name>
<dbReference type="PANTHER" id="PTHR42790:SF21">
    <property type="entry name" value="AROMATIC_AMINOADIPATE AMINOTRANSFERASE 1"/>
    <property type="match status" value="1"/>
</dbReference>
<comment type="caution">
    <text evidence="11">The sequence shown here is derived from an EMBL/GenBank/DDBJ whole genome shotgun (WGS) entry which is preliminary data.</text>
</comment>
<dbReference type="GO" id="GO:0006571">
    <property type="term" value="P:tyrosine biosynthetic process"/>
    <property type="evidence" value="ECO:0007669"/>
    <property type="project" value="TreeGrafter"/>
</dbReference>
<keyword evidence="6" id="KW-0808">Transferase</keyword>
<evidence type="ECO:0000256" key="8">
    <source>
        <dbReference type="ARBA" id="ARBA00051993"/>
    </source>
</evidence>
<dbReference type="Pfam" id="PF00155">
    <property type="entry name" value="Aminotran_1_2"/>
    <property type="match status" value="1"/>
</dbReference>
<dbReference type="InterPro" id="IPR015421">
    <property type="entry name" value="PyrdxlP-dep_Trfase_major"/>
</dbReference>
<organism evidence="11 12">
    <name type="scientific">Talaromyces proteolyticus</name>
    <dbReference type="NCBI Taxonomy" id="1131652"/>
    <lineage>
        <taxon>Eukaryota</taxon>
        <taxon>Fungi</taxon>
        <taxon>Dikarya</taxon>
        <taxon>Ascomycota</taxon>
        <taxon>Pezizomycotina</taxon>
        <taxon>Eurotiomycetes</taxon>
        <taxon>Eurotiomycetidae</taxon>
        <taxon>Eurotiales</taxon>
        <taxon>Trichocomaceae</taxon>
        <taxon>Talaromyces</taxon>
        <taxon>Talaromyces sect. Bacilispori</taxon>
    </lineage>
</organism>
<evidence type="ECO:0000313" key="12">
    <source>
        <dbReference type="Proteomes" id="UP001201262"/>
    </source>
</evidence>
<dbReference type="SUPFAM" id="SSF53383">
    <property type="entry name" value="PLP-dependent transferases"/>
    <property type="match status" value="1"/>
</dbReference>
<dbReference type="GeneID" id="70253012"/>
<dbReference type="EC" id="2.6.1.57" evidence="9"/>
<dbReference type="PANTHER" id="PTHR42790">
    <property type="entry name" value="AMINOTRANSFERASE"/>
    <property type="match status" value="1"/>
</dbReference>